<dbReference type="NCBIfam" id="TIGR02532">
    <property type="entry name" value="IV_pilin_GFxxxE"/>
    <property type="match status" value="1"/>
</dbReference>
<evidence type="ECO:0000256" key="5">
    <source>
        <dbReference type="ARBA" id="ARBA00022519"/>
    </source>
</evidence>
<feature type="transmembrane region" description="Helical" evidence="11">
    <location>
        <begin position="14"/>
        <end position="37"/>
    </location>
</feature>
<evidence type="ECO:0000313" key="13">
    <source>
        <dbReference type="EMBL" id="GLS03216.1"/>
    </source>
</evidence>
<keyword evidence="8 11" id="KW-0472">Membrane</keyword>
<name>A0ABQ6BMW8_9NEIS</name>
<evidence type="ECO:0000313" key="14">
    <source>
        <dbReference type="Proteomes" id="UP001156836"/>
    </source>
</evidence>
<accession>A0ABQ6BMW8</accession>
<gene>
    <name evidence="13" type="ORF">GCM10007860_03590</name>
</gene>
<keyword evidence="5" id="KW-0997">Cell inner membrane</keyword>
<comment type="similarity">
    <text evidence="9">Belongs to the GSP H family.</text>
</comment>
<evidence type="ECO:0000256" key="3">
    <source>
        <dbReference type="ARBA" id="ARBA00022475"/>
    </source>
</evidence>
<dbReference type="InterPro" id="IPR012902">
    <property type="entry name" value="N_methyl_site"/>
</dbReference>
<evidence type="ECO:0000256" key="6">
    <source>
        <dbReference type="ARBA" id="ARBA00022692"/>
    </source>
</evidence>
<evidence type="ECO:0000256" key="7">
    <source>
        <dbReference type="ARBA" id="ARBA00022989"/>
    </source>
</evidence>
<reference evidence="14" key="1">
    <citation type="journal article" date="2019" name="Int. J. Syst. Evol. Microbiol.">
        <title>The Global Catalogue of Microorganisms (GCM) 10K type strain sequencing project: providing services to taxonomists for standard genome sequencing and annotation.</title>
        <authorList>
            <consortium name="The Broad Institute Genomics Platform"/>
            <consortium name="The Broad Institute Genome Sequencing Center for Infectious Disease"/>
            <person name="Wu L."/>
            <person name="Ma J."/>
        </authorList>
    </citation>
    <scope>NUCLEOTIDE SEQUENCE [LARGE SCALE GENOMIC DNA]</scope>
    <source>
        <strain evidence="14">NBRC 104970</strain>
    </source>
</reference>
<dbReference type="EMBL" id="BSOZ01000003">
    <property type="protein sequence ID" value="GLS03216.1"/>
    <property type="molecule type" value="Genomic_DNA"/>
</dbReference>
<comment type="subcellular location">
    <subcellularLocation>
        <location evidence="1">Cell inner membrane</location>
        <topology evidence="1">Single-pass membrane protein</topology>
    </subcellularLocation>
</comment>
<evidence type="ECO:0000256" key="8">
    <source>
        <dbReference type="ARBA" id="ARBA00023136"/>
    </source>
</evidence>
<sequence length="172" mass="18285">MTKKSVHGFTLVEMMAVVTILGIALAIAIPSVTSFIAKERLRSAAGDWRSAFSLAKSEATKRNIPLYFVISANPSTEPGTWSLIVSTASSCALNAACDIKSLRSTEYKGIQVTALDEDLNGASIGTSRPLPSFSTTQSITLTNTWGSIQLSMSPTGLVSQCSTPAMRDYPEC</sequence>
<comment type="caution">
    <text evidence="13">The sequence shown here is derived from an EMBL/GenBank/DDBJ whole genome shotgun (WGS) entry which is preliminary data.</text>
</comment>
<dbReference type="InterPro" id="IPR022346">
    <property type="entry name" value="T2SS_GspH"/>
</dbReference>
<evidence type="ECO:0000259" key="12">
    <source>
        <dbReference type="Pfam" id="PF12019"/>
    </source>
</evidence>
<dbReference type="InterPro" id="IPR045584">
    <property type="entry name" value="Pilin-like"/>
</dbReference>
<evidence type="ECO:0000256" key="11">
    <source>
        <dbReference type="SAM" id="Phobius"/>
    </source>
</evidence>
<dbReference type="Pfam" id="PF12019">
    <property type="entry name" value="GspH"/>
    <property type="match status" value="1"/>
</dbReference>
<evidence type="ECO:0000256" key="9">
    <source>
        <dbReference type="ARBA" id="ARBA00025772"/>
    </source>
</evidence>
<keyword evidence="3" id="KW-1003">Cell membrane</keyword>
<evidence type="ECO:0000256" key="1">
    <source>
        <dbReference type="ARBA" id="ARBA00004377"/>
    </source>
</evidence>
<dbReference type="Gene3D" id="3.30.700.10">
    <property type="entry name" value="Glycoprotein, Type 4 Pilin"/>
    <property type="match status" value="1"/>
</dbReference>
<organism evidence="13 14">
    <name type="scientific">Chitiniphilus shinanonensis</name>
    <dbReference type="NCBI Taxonomy" id="553088"/>
    <lineage>
        <taxon>Bacteria</taxon>
        <taxon>Pseudomonadati</taxon>
        <taxon>Pseudomonadota</taxon>
        <taxon>Betaproteobacteria</taxon>
        <taxon>Neisseriales</taxon>
        <taxon>Chitinibacteraceae</taxon>
        <taxon>Chitiniphilus</taxon>
    </lineage>
</organism>
<evidence type="ECO:0000256" key="4">
    <source>
        <dbReference type="ARBA" id="ARBA00022481"/>
    </source>
</evidence>
<dbReference type="Proteomes" id="UP001156836">
    <property type="component" value="Unassembled WGS sequence"/>
</dbReference>
<dbReference type="SUPFAM" id="SSF54523">
    <property type="entry name" value="Pili subunits"/>
    <property type="match status" value="1"/>
</dbReference>
<proteinExistence type="inferred from homology"/>
<dbReference type="PROSITE" id="PS00409">
    <property type="entry name" value="PROKAR_NTER_METHYL"/>
    <property type="match status" value="1"/>
</dbReference>
<keyword evidence="14" id="KW-1185">Reference proteome</keyword>
<feature type="domain" description="General secretion pathway GspH" evidence="12">
    <location>
        <begin position="44"/>
        <end position="156"/>
    </location>
</feature>
<keyword evidence="6 11" id="KW-0812">Transmembrane</keyword>
<evidence type="ECO:0000256" key="2">
    <source>
        <dbReference type="ARBA" id="ARBA00021549"/>
    </source>
</evidence>
<dbReference type="RefSeq" id="WP_083930510.1">
    <property type="nucleotide sequence ID" value="NZ_BSOZ01000003.1"/>
</dbReference>
<keyword evidence="4" id="KW-0488">Methylation</keyword>
<protein>
    <recommendedName>
        <fullName evidence="2">Type II secretion system protein H</fullName>
    </recommendedName>
    <alternativeName>
        <fullName evidence="10">General secretion pathway protein H</fullName>
    </alternativeName>
</protein>
<keyword evidence="7 11" id="KW-1133">Transmembrane helix</keyword>
<evidence type="ECO:0000256" key="10">
    <source>
        <dbReference type="ARBA" id="ARBA00030775"/>
    </source>
</evidence>
<dbReference type="Pfam" id="PF07963">
    <property type="entry name" value="N_methyl"/>
    <property type="match status" value="1"/>
</dbReference>